<dbReference type="RefSeq" id="XP_012936191.1">
    <property type="nucleotide sequence ID" value="XM_013080737.1"/>
</dbReference>
<evidence type="ECO:0000313" key="4">
    <source>
        <dbReference type="RefSeq" id="XP_012936191.1"/>
    </source>
</evidence>
<feature type="region of interest" description="Disordered" evidence="2">
    <location>
        <begin position="1"/>
        <end position="37"/>
    </location>
</feature>
<gene>
    <name evidence="4" type="primary">LOC101858397</name>
</gene>
<dbReference type="PANTHER" id="PTHR43215">
    <property type="entry name" value="RADIAL SPOKE HEAD 1 HOMOLOG"/>
    <property type="match status" value="1"/>
</dbReference>
<organism evidence="3 4">
    <name type="scientific">Aplysia californica</name>
    <name type="common">California sea hare</name>
    <dbReference type="NCBI Taxonomy" id="6500"/>
    <lineage>
        <taxon>Eukaryota</taxon>
        <taxon>Metazoa</taxon>
        <taxon>Spiralia</taxon>
        <taxon>Lophotrochozoa</taxon>
        <taxon>Mollusca</taxon>
        <taxon>Gastropoda</taxon>
        <taxon>Heterobranchia</taxon>
        <taxon>Euthyneura</taxon>
        <taxon>Tectipleura</taxon>
        <taxon>Aplysiida</taxon>
        <taxon>Aplysioidea</taxon>
        <taxon>Aplysiidae</taxon>
        <taxon>Aplysia</taxon>
    </lineage>
</organism>
<evidence type="ECO:0000313" key="3">
    <source>
        <dbReference type="Proteomes" id="UP000694888"/>
    </source>
</evidence>
<protein>
    <submittedName>
        <fullName evidence="4">Radial spoke head 1 homolog</fullName>
    </submittedName>
</protein>
<feature type="compositionally biased region" description="Acidic residues" evidence="2">
    <location>
        <begin position="355"/>
        <end position="364"/>
    </location>
</feature>
<dbReference type="Pfam" id="PF02493">
    <property type="entry name" value="MORN"/>
    <property type="match status" value="6"/>
</dbReference>
<evidence type="ECO:0000256" key="2">
    <source>
        <dbReference type="SAM" id="MobiDB-lite"/>
    </source>
</evidence>
<feature type="compositionally biased region" description="Basic and acidic residues" evidence="2">
    <location>
        <begin position="22"/>
        <end position="33"/>
    </location>
</feature>
<dbReference type="GeneID" id="101858397"/>
<feature type="compositionally biased region" description="Acidic residues" evidence="2">
    <location>
        <begin position="1"/>
        <end position="14"/>
    </location>
</feature>
<keyword evidence="3" id="KW-1185">Reference proteome</keyword>
<reference evidence="4" key="1">
    <citation type="submission" date="2025-08" db="UniProtKB">
        <authorList>
            <consortium name="RefSeq"/>
        </authorList>
    </citation>
    <scope>IDENTIFICATION</scope>
</reference>
<sequence length="378" mass="41432">MSDVDDELGEEEEQGPYIGEYEGERNEKDERHGMGKTILPNKDLYEGHYMNGKRDGYGVYKFKSKEAKGARYMGEYFQGKKQGFGLFIYPDGSRYEGNWVDDLKDGTGKYTYINGDTYEGDWKKGLRHGKGTYTYAQDGSKYTGSWRKGKWEGFGEYQYANFKYCGRFRDNKMFGHGKYVFDTACELHGQFVSDSHEEAGETDIDTEAVLVTADNDHGEGEMEEPDAIARMPPSPPPIGPTHFVTGQLTGLHVMTPEEEEEARLVEELNNLRAKVEAQIAAKKEAQRKRAEARAARKARLEAERAALEAQAGEGDDGEHEPFPIHGEHDDEGADDRGGEEAGGEGAGGGGAGGEEGGEVAEGGEEGPGGGDTEEGAAD</sequence>
<accession>A0ABM0ZWX3</accession>
<proteinExistence type="predicted"/>
<dbReference type="SUPFAM" id="SSF82185">
    <property type="entry name" value="Histone H3 K4-specific methyltransferase SET7/9 N-terminal domain"/>
    <property type="match status" value="1"/>
</dbReference>
<dbReference type="Proteomes" id="UP000694888">
    <property type="component" value="Unplaced"/>
</dbReference>
<keyword evidence="1" id="KW-0677">Repeat</keyword>
<name>A0ABM0ZWX3_APLCA</name>
<dbReference type="Gene3D" id="2.20.110.10">
    <property type="entry name" value="Histone H3 K4-specific methyltransferase SET7/9 N-terminal domain"/>
    <property type="match status" value="2"/>
</dbReference>
<feature type="region of interest" description="Disordered" evidence="2">
    <location>
        <begin position="301"/>
        <end position="378"/>
    </location>
</feature>
<dbReference type="SMART" id="SM00698">
    <property type="entry name" value="MORN"/>
    <property type="match status" value="7"/>
</dbReference>
<evidence type="ECO:0000256" key="1">
    <source>
        <dbReference type="ARBA" id="ARBA00022737"/>
    </source>
</evidence>
<feature type="compositionally biased region" description="Gly residues" evidence="2">
    <location>
        <begin position="343"/>
        <end position="354"/>
    </location>
</feature>
<feature type="compositionally biased region" description="Basic and acidic residues" evidence="2">
    <location>
        <begin position="319"/>
        <end position="339"/>
    </location>
</feature>
<dbReference type="InterPro" id="IPR003409">
    <property type="entry name" value="MORN"/>
</dbReference>
<dbReference type="PANTHER" id="PTHR43215:SF14">
    <property type="entry name" value="RADIAL SPOKE HEAD 1 HOMOLOG"/>
    <property type="match status" value="1"/>
</dbReference>